<dbReference type="FunFam" id="1.20.1720.10:FF:000005">
    <property type="entry name" value="Bcr/CflA family efflux transporter"/>
    <property type="match status" value="1"/>
</dbReference>
<feature type="transmembrane region" description="Helical" evidence="8">
    <location>
        <begin position="17"/>
        <end position="35"/>
    </location>
</feature>
<dbReference type="PATRIC" id="fig|284581.3.peg.4315"/>
<feature type="domain" description="Major facilitator superfamily (MFS) profile" evidence="9">
    <location>
        <begin position="17"/>
        <end position="404"/>
    </location>
</feature>
<evidence type="ECO:0000256" key="2">
    <source>
        <dbReference type="ARBA" id="ARBA00006236"/>
    </source>
</evidence>
<organism evidence="10 11">
    <name type="scientific">Priestia koreensis</name>
    <dbReference type="NCBI Taxonomy" id="284581"/>
    <lineage>
        <taxon>Bacteria</taxon>
        <taxon>Bacillati</taxon>
        <taxon>Bacillota</taxon>
        <taxon>Bacilli</taxon>
        <taxon>Bacillales</taxon>
        <taxon>Bacillaceae</taxon>
        <taxon>Priestia</taxon>
    </lineage>
</organism>
<evidence type="ECO:0000256" key="3">
    <source>
        <dbReference type="ARBA" id="ARBA00022448"/>
    </source>
</evidence>
<evidence type="ECO:0000256" key="8">
    <source>
        <dbReference type="RuleBase" id="RU365088"/>
    </source>
</evidence>
<feature type="transmembrane region" description="Helical" evidence="8">
    <location>
        <begin position="55"/>
        <end position="75"/>
    </location>
</feature>
<dbReference type="InterPro" id="IPR011701">
    <property type="entry name" value="MFS"/>
</dbReference>
<feature type="transmembrane region" description="Helical" evidence="8">
    <location>
        <begin position="144"/>
        <end position="162"/>
    </location>
</feature>
<protein>
    <recommendedName>
        <fullName evidence="8">Bcr/CflA family efflux transporter</fullName>
    </recommendedName>
</protein>
<dbReference type="STRING" id="284581.AMD01_19635"/>
<dbReference type="PANTHER" id="PTHR23502:SF132">
    <property type="entry name" value="POLYAMINE TRANSPORTER 2-RELATED"/>
    <property type="match status" value="1"/>
</dbReference>
<evidence type="ECO:0000259" key="9">
    <source>
        <dbReference type="PROSITE" id="PS50850"/>
    </source>
</evidence>
<dbReference type="OrthoDB" id="9800416at2"/>
<evidence type="ECO:0000256" key="5">
    <source>
        <dbReference type="ARBA" id="ARBA00022692"/>
    </source>
</evidence>
<dbReference type="PROSITE" id="PS50850">
    <property type="entry name" value="MFS"/>
    <property type="match status" value="1"/>
</dbReference>
<keyword evidence="5 8" id="KW-0812">Transmembrane</keyword>
<dbReference type="PRINTS" id="PR01035">
    <property type="entry name" value="TCRTETA"/>
</dbReference>
<dbReference type="InterPro" id="IPR020846">
    <property type="entry name" value="MFS_dom"/>
</dbReference>
<dbReference type="GO" id="GO:0042910">
    <property type="term" value="F:xenobiotic transmembrane transporter activity"/>
    <property type="evidence" value="ECO:0007669"/>
    <property type="project" value="InterPro"/>
</dbReference>
<keyword evidence="11" id="KW-1185">Reference proteome</keyword>
<gene>
    <name evidence="10" type="ORF">AMD01_19635</name>
</gene>
<feature type="transmembrane region" description="Helical" evidence="8">
    <location>
        <begin position="290"/>
        <end position="309"/>
    </location>
</feature>
<comment type="subcellular location">
    <subcellularLocation>
        <location evidence="1 8">Cell membrane</location>
        <topology evidence="1 8">Multi-pass membrane protein</topology>
    </subcellularLocation>
</comment>
<feature type="transmembrane region" description="Helical" evidence="8">
    <location>
        <begin position="224"/>
        <end position="253"/>
    </location>
</feature>
<dbReference type="SUPFAM" id="SSF103473">
    <property type="entry name" value="MFS general substrate transporter"/>
    <property type="match status" value="1"/>
</dbReference>
<dbReference type="Proteomes" id="UP000037558">
    <property type="component" value="Unassembled WGS sequence"/>
</dbReference>
<keyword evidence="6 8" id="KW-1133">Transmembrane helix</keyword>
<evidence type="ECO:0000256" key="1">
    <source>
        <dbReference type="ARBA" id="ARBA00004651"/>
    </source>
</evidence>
<dbReference type="NCBIfam" id="TIGR00710">
    <property type="entry name" value="efflux_Bcr_CflA"/>
    <property type="match status" value="1"/>
</dbReference>
<keyword evidence="4 8" id="KW-1003">Cell membrane</keyword>
<dbReference type="InterPro" id="IPR004812">
    <property type="entry name" value="Efflux_drug-R_Bcr/CmlA"/>
</dbReference>
<dbReference type="PANTHER" id="PTHR23502">
    <property type="entry name" value="MAJOR FACILITATOR SUPERFAMILY"/>
    <property type="match status" value="1"/>
</dbReference>
<dbReference type="CDD" id="cd17320">
    <property type="entry name" value="MFS_MdfA_MDR_like"/>
    <property type="match status" value="1"/>
</dbReference>
<evidence type="ECO:0000256" key="7">
    <source>
        <dbReference type="ARBA" id="ARBA00023136"/>
    </source>
</evidence>
<evidence type="ECO:0000256" key="6">
    <source>
        <dbReference type="ARBA" id="ARBA00022989"/>
    </source>
</evidence>
<accession>A0A0M0KRX9</accession>
<feature type="transmembrane region" description="Helical" evidence="8">
    <location>
        <begin position="378"/>
        <end position="399"/>
    </location>
</feature>
<reference evidence="11" key="1">
    <citation type="submission" date="2015-08" db="EMBL/GenBank/DDBJ databases">
        <title>Fjat-14210 dsm16467.</title>
        <authorList>
            <person name="Liu B."/>
            <person name="Wang J."/>
            <person name="Zhu Y."/>
            <person name="Liu G."/>
            <person name="Chen Q."/>
            <person name="Chen Z."/>
            <person name="Lan J."/>
            <person name="Che J."/>
            <person name="Ge C."/>
            <person name="Shi H."/>
            <person name="Pan Z."/>
            <person name="Liu X."/>
        </authorList>
    </citation>
    <scope>NUCLEOTIDE SEQUENCE [LARGE SCALE GENOMIC DNA]</scope>
    <source>
        <strain evidence="11">DSM 16467</strain>
    </source>
</reference>
<proteinExistence type="inferred from homology"/>
<dbReference type="Pfam" id="PF07690">
    <property type="entry name" value="MFS_1"/>
    <property type="match status" value="1"/>
</dbReference>
<dbReference type="GO" id="GO:1990961">
    <property type="term" value="P:xenobiotic detoxification by transmembrane export across the plasma membrane"/>
    <property type="evidence" value="ECO:0007669"/>
    <property type="project" value="InterPro"/>
</dbReference>
<feature type="transmembrane region" description="Helical" evidence="8">
    <location>
        <begin position="353"/>
        <end position="372"/>
    </location>
</feature>
<dbReference type="InterPro" id="IPR036259">
    <property type="entry name" value="MFS_trans_sf"/>
</dbReference>
<comment type="similarity">
    <text evidence="2 8">Belongs to the major facilitator superfamily. Bcr/CmlA family.</text>
</comment>
<dbReference type="AlphaFoldDB" id="A0A0M0KRX9"/>
<feature type="transmembrane region" description="Helical" evidence="8">
    <location>
        <begin position="259"/>
        <end position="278"/>
    </location>
</feature>
<evidence type="ECO:0000313" key="10">
    <source>
        <dbReference type="EMBL" id="KOO41153.1"/>
    </source>
</evidence>
<evidence type="ECO:0000313" key="11">
    <source>
        <dbReference type="Proteomes" id="UP000037558"/>
    </source>
</evidence>
<dbReference type="InterPro" id="IPR001958">
    <property type="entry name" value="Tet-R_TetA/multi-R_MdtG-like"/>
</dbReference>
<feature type="transmembrane region" description="Helical" evidence="8">
    <location>
        <begin position="315"/>
        <end position="341"/>
    </location>
</feature>
<feature type="transmembrane region" description="Helical" evidence="8">
    <location>
        <begin position="87"/>
        <end position="109"/>
    </location>
</feature>
<dbReference type="Gene3D" id="1.20.1720.10">
    <property type="entry name" value="Multidrug resistance protein D"/>
    <property type="match status" value="1"/>
</dbReference>
<feature type="transmembrane region" description="Helical" evidence="8">
    <location>
        <begin position="174"/>
        <end position="194"/>
    </location>
</feature>
<evidence type="ECO:0000256" key="4">
    <source>
        <dbReference type="ARBA" id="ARBA00022475"/>
    </source>
</evidence>
<dbReference type="EMBL" id="LILC01000030">
    <property type="protein sequence ID" value="KOO41153.1"/>
    <property type="molecule type" value="Genomic_DNA"/>
</dbReference>
<dbReference type="GO" id="GO:0005886">
    <property type="term" value="C:plasma membrane"/>
    <property type="evidence" value="ECO:0007669"/>
    <property type="project" value="UniProtKB-SubCell"/>
</dbReference>
<keyword evidence="3 8" id="KW-0813">Transport</keyword>
<comment type="caution">
    <text evidence="10">The sequence shown here is derived from an EMBL/GenBank/DDBJ whole genome shotgun (WGS) entry which is preliminary data.</text>
</comment>
<name>A0A0M0KRX9_9BACI</name>
<feature type="transmembrane region" description="Helical" evidence="8">
    <location>
        <begin position="115"/>
        <end position="132"/>
    </location>
</feature>
<keyword evidence="7 8" id="KW-0472">Membrane</keyword>
<sequence length="415" mass="43670">MSQQNTWDHSKVGKGRFLSLVLILGSLSAFGPLSIDMYLPSLPALTADLHTNASSAQLSLTACLLGLAFGQLLVGPFSDINGRRRPLIVALCLYSIASILCAFASSIWLLVALRFLQGVTGSAGIVIARASVRDLFSGPELTKFFSLLMLVNGVAPILAPVIGGQLLQFISWRGVFVVLCVIGIIMLLSVIFGLEETLKPSMRSEGGIKNIFGAFAQLLKDRLFVSYAVIQGLITGAMFAYISGSPFVIQTIFGASPQLFSVLFAINGIGIIIASQITGRLAEKLGETKLLVAGLIFAAFGSILLLAATVFGLGMLAVCIGFFMIVSSVGIVNTTIFSLAMQNQEQNAGSASALLGLLQFVFGAVAAPLVGLGGEGTAIPLGIIIAVCDVGALLLYMIFVRRHRMAMSKQSTLNA</sequence>